<dbReference type="GO" id="GO:0097175">
    <property type="term" value="P:1,6-anhydro-N-acetyl-beta-muramic acid catabolic process"/>
    <property type="evidence" value="ECO:0007669"/>
    <property type="project" value="UniProtKB-UniRule"/>
</dbReference>
<dbReference type="SUPFAM" id="SSF53067">
    <property type="entry name" value="Actin-like ATPase domain"/>
    <property type="match status" value="1"/>
</dbReference>
<dbReference type="InterPro" id="IPR043129">
    <property type="entry name" value="ATPase_NBD"/>
</dbReference>
<dbReference type="AlphaFoldDB" id="A0AAC9P962"/>
<proteinExistence type="inferred from homology"/>
<sequence>MAADATQPQNMSPPLCAIGLMSGTSLDGVDAAVIETDGVSITGYGPAVTFPYDPGLRADLRRLLDIAPGLVKGAYDPFLHDVERRLTERHADAVKALGVSADLIGFHGQTVLHRPQEGWTWQIGDAALLARLTGIDVVYDFRSADMQAGGQGAPLVPLFHRALAQDLPEAAWHGADYIAVLNIGGVSNVTLIGRDGTLLASDAGPGNGPLDDWATLHTGQECDCDGALARSGRVDQAVLARLLTAPFFRQSPPKSLDRLDFSHSLTESGVHDLSAGDGAATLTAFIAASIAALIWPGREPGGWIIVGGGRRNPAIMEALRERLAAPVYAGEAFGWDGDALEAQCFGYLAVRSVRGLPLSEPATTGVKTPISGGRLVSLSPAQTKLSQPSLSQPSLTGKQNF</sequence>
<name>A0AAC9P962_9PROT</name>
<dbReference type="PANTHER" id="PTHR30605">
    <property type="entry name" value="ANHYDRO-N-ACETYLMURAMIC ACID KINASE"/>
    <property type="match status" value="1"/>
</dbReference>
<evidence type="ECO:0000256" key="1">
    <source>
        <dbReference type="ARBA" id="ARBA00023277"/>
    </source>
</evidence>
<comment type="function">
    <text evidence="2">Catalyzes the specific phosphorylation of 1,6-anhydro-N-acetylmuramic acid (anhMurNAc) with the simultaneous cleavage of the 1,6-anhydro ring, generating MurNAc-6-P. Is required for the utilization of anhMurNAc either imported from the medium or derived from its own cell wall murein, and thus plays a role in cell wall recycling.</text>
</comment>
<keyword evidence="2" id="KW-0067">ATP-binding</keyword>
<dbReference type="InterPro" id="IPR005338">
    <property type="entry name" value="Anhydro_N_Ac-Mur_kinase"/>
</dbReference>
<dbReference type="Proteomes" id="UP000182373">
    <property type="component" value="Chromosome"/>
</dbReference>
<keyword evidence="2" id="KW-0808">Transferase</keyword>
<evidence type="ECO:0000313" key="5">
    <source>
        <dbReference type="Proteomes" id="UP000182373"/>
    </source>
</evidence>
<organism evidence="4 5">
    <name type="scientific">Granulibacter bethesdensis</name>
    <dbReference type="NCBI Taxonomy" id="364410"/>
    <lineage>
        <taxon>Bacteria</taxon>
        <taxon>Pseudomonadati</taxon>
        <taxon>Pseudomonadota</taxon>
        <taxon>Alphaproteobacteria</taxon>
        <taxon>Acetobacterales</taxon>
        <taxon>Acetobacteraceae</taxon>
        <taxon>Granulibacter</taxon>
    </lineage>
</organism>
<dbReference type="RefSeq" id="WP_072573090.1">
    <property type="nucleotide sequence ID" value="NZ_CP018191.1"/>
</dbReference>
<comment type="pathway">
    <text evidence="2">Cell wall biogenesis; peptidoglycan recycling.</text>
</comment>
<evidence type="ECO:0000256" key="3">
    <source>
        <dbReference type="SAM" id="MobiDB-lite"/>
    </source>
</evidence>
<reference evidence="5" key="1">
    <citation type="submission" date="2016-11" db="EMBL/GenBank/DDBJ databases">
        <title>Comparative genomic and phenotypic analysis of Granulibacter bethesdensis clinical isolates from patients with chronic granulomatous disease.</title>
        <authorList>
            <person name="Zarember K.A."/>
            <person name="Porcella S.F."/>
            <person name="Chu J."/>
            <person name="Ding L."/>
            <person name="Dahlstrom E."/>
            <person name="Barbian K."/>
            <person name="Martens C."/>
            <person name="Sykora L."/>
            <person name="Kramer S."/>
            <person name="Pettinato A.M."/>
            <person name="Hong H."/>
            <person name="Wald G."/>
            <person name="Berg L.J."/>
            <person name="Rogge L.S."/>
            <person name="Greenberg D.E."/>
            <person name="Falcone E.L."/>
            <person name="Neves J.F."/>
            <person name="Simoes M.J."/>
            <person name="Casal M."/>
            <person name="Rodriguez-Lopez F.C."/>
            <person name="Zelazny A."/>
            <person name="Gallin J.I."/>
            <person name="Holland S.M."/>
        </authorList>
    </citation>
    <scope>NUCLEOTIDE SEQUENCE [LARGE SCALE GENOMIC DNA]</scope>
    <source>
        <strain evidence="5">NIH9.1</strain>
    </source>
</reference>
<dbReference type="Pfam" id="PF03702">
    <property type="entry name" value="AnmK"/>
    <property type="match status" value="1"/>
</dbReference>
<evidence type="ECO:0000256" key="2">
    <source>
        <dbReference type="HAMAP-Rule" id="MF_01270"/>
    </source>
</evidence>
<keyword evidence="1 2" id="KW-0119">Carbohydrate metabolism</keyword>
<gene>
    <name evidence="2" type="primary">anmK</name>
    <name evidence="4" type="ORF">GbCGDNIH9_1947</name>
</gene>
<dbReference type="EC" id="2.7.1.170" evidence="2"/>
<dbReference type="GO" id="GO:0009254">
    <property type="term" value="P:peptidoglycan turnover"/>
    <property type="evidence" value="ECO:0007669"/>
    <property type="project" value="UniProtKB-UniRule"/>
</dbReference>
<feature type="binding site" evidence="2">
    <location>
        <begin position="23"/>
        <end position="30"/>
    </location>
    <ligand>
        <name>ATP</name>
        <dbReference type="ChEBI" id="CHEBI:30616"/>
    </ligand>
</feature>
<keyword evidence="2" id="KW-0418">Kinase</keyword>
<dbReference type="Gene3D" id="3.30.420.40">
    <property type="match status" value="2"/>
</dbReference>
<comment type="similarity">
    <text evidence="2">Belongs to the anhydro-N-acetylmuramic acid kinase family.</text>
</comment>
<dbReference type="PANTHER" id="PTHR30605:SF0">
    <property type="entry name" value="ANHYDRO-N-ACETYLMURAMIC ACID KINASE"/>
    <property type="match status" value="1"/>
</dbReference>
<feature type="compositionally biased region" description="Low complexity" evidence="3">
    <location>
        <begin position="385"/>
        <end position="395"/>
    </location>
</feature>
<dbReference type="EMBL" id="CP018191">
    <property type="protein sequence ID" value="APH55262.1"/>
    <property type="molecule type" value="Genomic_DNA"/>
</dbReference>
<keyword evidence="2" id="KW-0547">Nucleotide-binding</keyword>
<protein>
    <recommendedName>
        <fullName evidence="2">Anhydro-N-acetylmuramic acid kinase</fullName>
        <ecNumber evidence="2">2.7.1.170</ecNumber>
    </recommendedName>
    <alternativeName>
        <fullName evidence="2">AnhMurNAc kinase</fullName>
    </alternativeName>
</protein>
<dbReference type="GO" id="GO:0016301">
    <property type="term" value="F:kinase activity"/>
    <property type="evidence" value="ECO:0007669"/>
    <property type="project" value="UniProtKB-KW"/>
</dbReference>
<dbReference type="GO" id="GO:0006040">
    <property type="term" value="P:amino sugar metabolic process"/>
    <property type="evidence" value="ECO:0007669"/>
    <property type="project" value="InterPro"/>
</dbReference>
<dbReference type="GO" id="GO:0005524">
    <property type="term" value="F:ATP binding"/>
    <property type="evidence" value="ECO:0007669"/>
    <property type="project" value="UniProtKB-UniRule"/>
</dbReference>
<dbReference type="HAMAP" id="MF_01270">
    <property type="entry name" value="AnhMurNAc_kinase"/>
    <property type="match status" value="1"/>
</dbReference>
<dbReference type="NCBIfam" id="NF007141">
    <property type="entry name" value="PRK09585.1-5"/>
    <property type="match status" value="1"/>
</dbReference>
<accession>A0AAC9P962</accession>
<comment type="pathway">
    <text evidence="2">Amino-sugar metabolism; 1,6-anhydro-N-acetylmuramate degradation.</text>
</comment>
<comment type="catalytic activity">
    <reaction evidence="2">
        <text>1,6-anhydro-N-acetyl-beta-muramate + ATP + H2O = N-acetyl-D-muramate 6-phosphate + ADP + H(+)</text>
        <dbReference type="Rhea" id="RHEA:24952"/>
        <dbReference type="ChEBI" id="CHEBI:15377"/>
        <dbReference type="ChEBI" id="CHEBI:15378"/>
        <dbReference type="ChEBI" id="CHEBI:30616"/>
        <dbReference type="ChEBI" id="CHEBI:58690"/>
        <dbReference type="ChEBI" id="CHEBI:58722"/>
        <dbReference type="ChEBI" id="CHEBI:456216"/>
        <dbReference type="EC" id="2.7.1.170"/>
    </reaction>
</comment>
<dbReference type="GO" id="GO:0016773">
    <property type="term" value="F:phosphotransferase activity, alcohol group as acceptor"/>
    <property type="evidence" value="ECO:0007669"/>
    <property type="project" value="UniProtKB-UniRule"/>
</dbReference>
<evidence type="ECO:0000313" key="4">
    <source>
        <dbReference type="EMBL" id="APH55262.1"/>
    </source>
</evidence>
<feature type="region of interest" description="Disordered" evidence="3">
    <location>
        <begin position="382"/>
        <end position="401"/>
    </location>
</feature>